<dbReference type="SUPFAM" id="SSF52151">
    <property type="entry name" value="FabD/lysophospholipase-like"/>
    <property type="match status" value="1"/>
</dbReference>
<dbReference type="InterPro" id="IPR036736">
    <property type="entry name" value="ACP-like_sf"/>
</dbReference>
<feature type="domain" description="Carrier" evidence="4">
    <location>
        <begin position="889"/>
        <end position="964"/>
    </location>
</feature>
<dbReference type="InterPro" id="IPR009081">
    <property type="entry name" value="PP-bd_ACP"/>
</dbReference>
<dbReference type="GO" id="GO:0071770">
    <property type="term" value="P:DIM/DIP cell wall layer assembly"/>
    <property type="evidence" value="ECO:0007669"/>
    <property type="project" value="TreeGrafter"/>
</dbReference>
<dbReference type="PROSITE" id="PS00606">
    <property type="entry name" value="KS3_1"/>
    <property type="match status" value="1"/>
</dbReference>
<dbReference type="Gene3D" id="3.40.366.10">
    <property type="entry name" value="Malonyl-Coenzyme A Acyl Carrier Protein, domain 2"/>
    <property type="match status" value="1"/>
</dbReference>
<evidence type="ECO:0000313" key="7">
    <source>
        <dbReference type="Proteomes" id="UP000239494"/>
    </source>
</evidence>
<comment type="caution">
    <text evidence="6">The sequence shown here is derived from an EMBL/GenBank/DDBJ whole genome shotgun (WGS) entry which is preliminary data.</text>
</comment>
<sequence>MLDDDLVAIVGMAGRFPGSPSVAEFWANNLAGAEGVSFYNRDELIEAGEPAELVDDPAYVPASAPLADHDRFDAELFGYSPREARVMDPQQRVFLESAWEALEDAACDPDRLRARIGVFAGTGMTRYLWQNVVPALGSSLNPLEARLLNDKDFLATTTSYKLNLRGPSVNVQTACSTSLVAVHLAAQSLLSHECDLALAGGVTIELPHRVGYLYQEGGVNSPDGHCLPFDHRAAGCVGGSGVGVVVLQRLGEARAQHRRVHAVLRGSAVNNDGSGKVGFTAPSVTGQAAVIRDALFIAEAKPESIGYVETHGTGTPIGDPIEVEALRGAFDGVAAGSVALGSTKASIGHLDAAAGIAGLIRAVLAVREGVLPPSPYFQAPNPLLELDGSPFYLPTTASAWPLGATPRRAGVSSFGMGGTNAHVVVEQPPAVADSAPDVPGRQLLVLSAASERALEAWRLRLADTMPDNGLADVAHTLATGRRRLPHRLAVVADSPRQAAERLRDVSARRIRIAGDPPSVVFLFPGQGAQRPGMAADLHRVAPVFRTELDRCVELFERHGVHLRNALLDADSDPDALRRTDLAQPALFAHSYALARQWEHWGVTPSAMAGHSVGEYVAACLAGVLDLPDAVRLVARRGALMAALPTGSMLAVALPEDEAVALLVDGVELAAVNGPRQCVLSGRTEAVERLHATLSADGVRCKVLETSHAFHSAMLEPVLEPFEREVRRTPLRPPTIPFTSCVTGALVEPGQATDPAYWARQARRAVRFGDALDLLAADPGTLFVEVGAGRGMAELARRHLRTLRHAPISSLPLTGGEHDEQLLAALGQAWEHGVDVDWTAVHEGGSRHVVALPGYPFTRKRHWITAPGRSSVATAPVDEPAPVAATSGQAATSDAEAIVIEVFREAFGVDDIGPQDDFFGLGGTSLLAAEVVHRLRKRFAVEFPVRYLFEAPGVADLAALISGTAQGDAEDDLDALVAELSALSDHEIAHLLADGTDGVAR</sequence>
<dbReference type="EMBL" id="PVTF01000005">
    <property type="protein sequence ID" value="PRY41617.1"/>
    <property type="molecule type" value="Genomic_DNA"/>
</dbReference>
<dbReference type="Gene3D" id="3.40.47.10">
    <property type="match status" value="1"/>
</dbReference>
<dbReference type="Pfam" id="PF22621">
    <property type="entry name" value="CurL-like_PKS_C"/>
    <property type="match status" value="1"/>
</dbReference>
<dbReference type="RefSeq" id="WP_245886690.1">
    <property type="nucleotide sequence ID" value="NZ_PVTF01000005.1"/>
</dbReference>
<dbReference type="InterPro" id="IPR016036">
    <property type="entry name" value="Malonyl_transacylase_ACP-bd"/>
</dbReference>
<dbReference type="Gene3D" id="3.40.50.1820">
    <property type="entry name" value="alpha/beta hydrolase"/>
    <property type="match status" value="1"/>
</dbReference>
<dbReference type="PROSITE" id="PS50075">
    <property type="entry name" value="CARRIER"/>
    <property type="match status" value="1"/>
</dbReference>
<reference evidence="6 7" key="1">
    <citation type="submission" date="2018-03" db="EMBL/GenBank/DDBJ databases">
        <title>Genomic Encyclopedia of Archaeal and Bacterial Type Strains, Phase II (KMG-II): from individual species to whole genera.</title>
        <authorList>
            <person name="Goeker M."/>
        </authorList>
    </citation>
    <scope>NUCLEOTIDE SEQUENCE [LARGE SCALE GENOMIC DNA]</scope>
    <source>
        <strain evidence="6 7">DSM 44720</strain>
    </source>
</reference>
<dbReference type="Proteomes" id="UP000239494">
    <property type="component" value="Unassembled WGS sequence"/>
</dbReference>
<dbReference type="PANTHER" id="PTHR43775:SF37">
    <property type="entry name" value="SI:DKEY-61P9.11"/>
    <property type="match status" value="1"/>
</dbReference>
<dbReference type="InterPro" id="IPR014043">
    <property type="entry name" value="Acyl_transferase_dom"/>
</dbReference>
<dbReference type="InterPro" id="IPR029058">
    <property type="entry name" value="AB_hydrolase_fold"/>
</dbReference>
<dbReference type="GO" id="GO:0005886">
    <property type="term" value="C:plasma membrane"/>
    <property type="evidence" value="ECO:0007669"/>
    <property type="project" value="TreeGrafter"/>
</dbReference>
<dbReference type="InterPro" id="IPR020806">
    <property type="entry name" value="PKS_PP-bd"/>
</dbReference>
<dbReference type="InterPro" id="IPR050091">
    <property type="entry name" value="PKS_NRPS_Biosynth_Enz"/>
</dbReference>
<evidence type="ECO:0000256" key="1">
    <source>
        <dbReference type="ARBA" id="ARBA00022450"/>
    </source>
</evidence>
<dbReference type="GO" id="GO:0031177">
    <property type="term" value="F:phosphopantetheine binding"/>
    <property type="evidence" value="ECO:0007669"/>
    <property type="project" value="InterPro"/>
</dbReference>
<dbReference type="SUPFAM" id="SSF55048">
    <property type="entry name" value="Probable ACP-binding domain of malonyl-CoA ACP transacylase"/>
    <property type="match status" value="1"/>
</dbReference>
<dbReference type="SUPFAM" id="SSF47336">
    <property type="entry name" value="ACP-like"/>
    <property type="match status" value="1"/>
</dbReference>
<dbReference type="InterPro" id="IPR018201">
    <property type="entry name" value="Ketoacyl_synth_AS"/>
</dbReference>
<dbReference type="PANTHER" id="PTHR43775">
    <property type="entry name" value="FATTY ACID SYNTHASE"/>
    <property type="match status" value="1"/>
</dbReference>
<dbReference type="Pfam" id="PF00698">
    <property type="entry name" value="Acyl_transf_1"/>
    <property type="match status" value="1"/>
</dbReference>
<evidence type="ECO:0000259" key="4">
    <source>
        <dbReference type="PROSITE" id="PS50075"/>
    </source>
</evidence>
<evidence type="ECO:0000313" key="6">
    <source>
        <dbReference type="EMBL" id="PRY41617.1"/>
    </source>
</evidence>
<dbReference type="GO" id="GO:0004312">
    <property type="term" value="F:fatty acid synthase activity"/>
    <property type="evidence" value="ECO:0007669"/>
    <property type="project" value="TreeGrafter"/>
</dbReference>
<dbReference type="SMART" id="SM00825">
    <property type="entry name" value="PKS_KS"/>
    <property type="match status" value="1"/>
</dbReference>
<dbReference type="Pfam" id="PF00109">
    <property type="entry name" value="ketoacyl-synt"/>
    <property type="match status" value="1"/>
</dbReference>
<dbReference type="GO" id="GO:0004315">
    <property type="term" value="F:3-oxoacyl-[acyl-carrier-protein] synthase activity"/>
    <property type="evidence" value="ECO:0007669"/>
    <property type="project" value="InterPro"/>
</dbReference>
<name>A0A2T0T7I5_9PSEU</name>
<feature type="domain" description="Ketosynthase family 3 (KS3)" evidence="5">
    <location>
        <begin position="4"/>
        <end position="427"/>
    </location>
</feature>
<dbReference type="InterPro" id="IPR001227">
    <property type="entry name" value="Ac_transferase_dom_sf"/>
</dbReference>
<dbReference type="SMART" id="SM00827">
    <property type="entry name" value="PKS_AT"/>
    <property type="match status" value="1"/>
</dbReference>
<keyword evidence="3 6" id="KW-0808">Transferase</keyword>
<organism evidence="6 7">
    <name type="scientific">Umezawaea tangerina</name>
    <dbReference type="NCBI Taxonomy" id="84725"/>
    <lineage>
        <taxon>Bacteria</taxon>
        <taxon>Bacillati</taxon>
        <taxon>Actinomycetota</taxon>
        <taxon>Actinomycetes</taxon>
        <taxon>Pseudonocardiales</taxon>
        <taxon>Pseudonocardiaceae</taxon>
        <taxon>Umezawaea</taxon>
    </lineage>
</organism>
<proteinExistence type="predicted"/>
<dbReference type="InterPro" id="IPR014030">
    <property type="entry name" value="Ketoacyl_synth_N"/>
</dbReference>
<dbReference type="Pfam" id="PF02801">
    <property type="entry name" value="Ketoacyl-synt_C"/>
    <property type="match status" value="1"/>
</dbReference>
<evidence type="ECO:0000256" key="3">
    <source>
        <dbReference type="ARBA" id="ARBA00022679"/>
    </source>
</evidence>
<dbReference type="PROSITE" id="PS52004">
    <property type="entry name" value="KS3_2"/>
    <property type="match status" value="1"/>
</dbReference>
<evidence type="ECO:0000259" key="5">
    <source>
        <dbReference type="PROSITE" id="PS52004"/>
    </source>
</evidence>
<dbReference type="GO" id="GO:0005737">
    <property type="term" value="C:cytoplasm"/>
    <property type="evidence" value="ECO:0007669"/>
    <property type="project" value="TreeGrafter"/>
</dbReference>
<evidence type="ECO:0000256" key="2">
    <source>
        <dbReference type="ARBA" id="ARBA00022553"/>
    </source>
</evidence>
<keyword evidence="1" id="KW-0596">Phosphopantetheine</keyword>
<keyword evidence="2" id="KW-0597">Phosphoprotein</keyword>
<gene>
    <name evidence="6" type="ORF">CLV43_105375</name>
</gene>
<dbReference type="CDD" id="cd00833">
    <property type="entry name" value="PKS"/>
    <property type="match status" value="1"/>
</dbReference>
<dbReference type="Gene3D" id="3.30.70.3290">
    <property type="match status" value="1"/>
</dbReference>
<dbReference type="SMART" id="SM00823">
    <property type="entry name" value="PKS_PP"/>
    <property type="match status" value="1"/>
</dbReference>
<accession>A0A2T0T7I5</accession>
<dbReference type="InterPro" id="IPR020841">
    <property type="entry name" value="PKS_Beta-ketoAc_synthase_dom"/>
</dbReference>
<dbReference type="SUPFAM" id="SSF53901">
    <property type="entry name" value="Thiolase-like"/>
    <property type="match status" value="1"/>
</dbReference>
<dbReference type="Pfam" id="PF00550">
    <property type="entry name" value="PP-binding"/>
    <property type="match status" value="1"/>
</dbReference>
<dbReference type="GO" id="GO:0006633">
    <property type="term" value="P:fatty acid biosynthetic process"/>
    <property type="evidence" value="ECO:0007669"/>
    <property type="project" value="InterPro"/>
</dbReference>
<protein>
    <submittedName>
        <fullName evidence="6">Acyl transferase domain-containing protein</fullName>
    </submittedName>
</protein>
<dbReference type="InterPro" id="IPR016035">
    <property type="entry name" value="Acyl_Trfase/lysoPLipase"/>
</dbReference>
<dbReference type="InterPro" id="IPR016039">
    <property type="entry name" value="Thiolase-like"/>
</dbReference>
<dbReference type="AlphaFoldDB" id="A0A2T0T7I5"/>
<dbReference type="InterPro" id="IPR014031">
    <property type="entry name" value="Ketoacyl_synth_C"/>
</dbReference>
<keyword evidence="7" id="KW-1185">Reference proteome</keyword>